<evidence type="ECO:0000256" key="4">
    <source>
        <dbReference type="ARBA" id="ARBA00022771"/>
    </source>
</evidence>
<evidence type="ECO:0000256" key="5">
    <source>
        <dbReference type="ARBA" id="ARBA00022833"/>
    </source>
</evidence>
<feature type="compositionally biased region" description="Basic and acidic residues" evidence="8">
    <location>
        <begin position="83"/>
        <end position="95"/>
    </location>
</feature>
<comment type="caution">
    <text evidence="10">The sequence shown here is derived from an EMBL/GenBank/DDBJ whole genome shotgun (WGS) entry which is preliminary data.</text>
</comment>
<dbReference type="PANTHER" id="PTHR23235:SF120">
    <property type="entry name" value="KRUPPEL-LIKE FACTOR 15"/>
    <property type="match status" value="1"/>
</dbReference>
<feature type="domain" description="C2H2-type" evidence="9">
    <location>
        <begin position="297"/>
        <end position="317"/>
    </location>
</feature>
<feature type="region of interest" description="Disordered" evidence="8">
    <location>
        <begin position="1"/>
        <end position="72"/>
    </location>
</feature>
<feature type="compositionally biased region" description="Polar residues" evidence="8">
    <location>
        <begin position="212"/>
        <end position="236"/>
    </location>
</feature>
<evidence type="ECO:0000313" key="10">
    <source>
        <dbReference type="EMBL" id="KAF2156906.1"/>
    </source>
</evidence>
<dbReference type="GO" id="GO:0000981">
    <property type="term" value="F:DNA-binding transcription factor activity, RNA polymerase II-specific"/>
    <property type="evidence" value="ECO:0007669"/>
    <property type="project" value="TreeGrafter"/>
</dbReference>
<dbReference type="AlphaFoldDB" id="A0A9P4J8R6"/>
<feature type="compositionally biased region" description="Polar residues" evidence="8">
    <location>
        <begin position="39"/>
        <end position="49"/>
    </location>
</feature>
<evidence type="ECO:0000256" key="7">
    <source>
        <dbReference type="PROSITE-ProRule" id="PRU00042"/>
    </source>
</evidence>
<dbReference type="OrthoDB" id="8117402at2759"/>
<feature type="region of interest" description="Disordered" evidence="8">
    <location>
        <begin position="142"/>
        <end position="242"/>
    </location>
</feature>
<dbReference type="GO" id="GO:0005694">
    <property type="term" value="C:chromosome"/>
    <property type="evidence" value="ECO:0007669"/>
    <property type="project" value="UniProtKB-ARBA"/>
</dbReference>
<evidence type="ECO:0000259" key="9">
    <source>
        <dbReference type="PROSITE" id="PS50157"/>
    </source>
</evidence>
<dbReference type="GO" id="GO:0005634">
    <property type="term" value="C:nucleus"/>
    <property type="evidence" value="ECO:0007669"/>
    <property type="project" value="UniProtKB-SubCell"/>
</dbReference>
<dbReference type="GO" id="GO:0000978">
    <property type="term" value="F:RNA polymerase II cis-regulatory region sequence-specific DNA binding"/>
    <property type="evidence" value="ECO:0007669"/>
    <property type="project" value="TreeGrafter"/>
</dbReference>
<gene>
    <name evidence="10" type="ORF">K461DRAFT_6973</name>
</gene>
<feature type="compositionally biased region" description="Low complexity" evidence="8">
    <location>
        <begin position="559"/>
        <end position="584"/>
    </location>
</feature>
<keyword evidence="3" id="KW-0677">Repeat</keyword>
<feature type="compositionally biased region" description="Low complexity" evidence="8">
    <location>
        <begin position="440"/>
        <end position="450"/>
    </location>
</feature>
<feature type="compositionally biased region" description="Basic and acidic residues" evidence="8">
    <location>
        <begin position="365"/>
        <end position="374"/>
    </location>
</feature>
<accession>A0A9P4J8R6</accession>
<evidence type="ECO:0000256" key="8">
    <source>
        <dbReference type="SAM" id="MobiDB-lite"/>
    </source>
</evidence>
<feature type="compositionally biased region" description="Basic and acidic residues" evidence="8">
    <location>
        <begin position="194"/>
        <end position="204"/>
    </location>
</feature>
<dbReference type="GO" id="GO:0045893">
    <property type="term" value="P:positive regulation of DNA-templated transcription"/>
    <property type="evidence" value="ECO:0007669"/>
    <property type="project" value="UniProtKB-ARBA"/>
</dbReference>
<dbReference type="Gene3D" id="3.30.160.60">
    <property type="entry name" value="Classic Zinc Finger"/>
    <property type="match status" value="3"/>
</dbReference>
<feature type="compositionally biased region" description="Polar residues" evidence="8">
    <location>
        <begin position="158"/>
        <end position="178"/>
    </location>
</feature>
<keyword evidence="6" id="KW-0539">Nucleus</keyword>
<keyword evidence="4 7" id="KW-0863">Zinc-finger</keyword>
<dbReference type="PROSITE" id="PS50157">
    <property type="entry name" value="ZINC_FINGER_C2H2_2"/>
    <property type="match status" value="3"/>
</dbReference>
<evidence type="ECO:0000256" key="6">
    <source>
        <dbReference type="ARBA" id="ARBA00023242"/>
    </source>
</evidence>
<proteinExistence type="predicted"/>
<dbReference type="SMART" id="SM00355">
    <property type="entry name" value="ZnF_C2H2"/>
    <property type="match status" value="3"/>
</dbReference>
<protein>
    <recommendedName>
        <fullName evidence="9">C2H2-type domain-containing protein</fullName>
    </recommendedName>
</protein>
<feature type="compositionally biased region" description="Polar residues" evidence="8">
    <location>
        <begin position="382"/>
        <end position="396"/>
    </location>
</feature>
<organism evidence="10 11">
    <name type="scientific">Myriangium duriaei CBS 260.36</name>
    <dbReference type="NCBI Taxonomy" id="1168546"/>
    <lineage>
        <taxon>Eukaryota</taxon>
        <taxon>Fungi</taxon>
        <taxon>Dikarya</taxon>
        <taxon>Ascomycota</taxon>
        <taxon>Pezizomycotina</taxon>
        <taxon>Dothideomycetes</taxon>
        <taxon>Dothideomycetidae</taxon>
        <taxon>Myriangiales</taxon>
        <taxon>Myriangiaceae</taxon>
        <taxon>Myriangium</taxon>
    </lineage>
</organism>
<dbReference type="Proteomes" id="UP000799439">
    <property type="component" value="Unassembled WGS sequence"/>
</dbReference>
<dbReference type="PANTHER" id="PTHR23235">
    <property type="entry name" value="KRUEPPEL-LIKE TRANSCRIPTION FACTOR"/>
    <property type="match status" value="1"/>
</dbReference>
<evidence type="ECO:0000256" key="3">
    <source>
        <dbReference type="ARBA" id="ARBA00022737"/>
    </source>
</evidence>
<keyword evidence="2" id="KW-0479">Metal-binding</keyword>
<dbReference type="EMBL" id="ML996081">
    <property type="protein sequence ID" value="KAF2156906.1"/>
    <property type="molecule type" value="Genomic_DNA"/>
</dbReference>
<evidence type="ECO:0000256" key="1">
    <source>
        <dbReference type="ARBA" id="ARBA00004123"/>
    </source>
</evidence>
<feature type="region of interest" description="Disordered" evidence="8">
    <location>
        <begin position="83"/>
        <end position="102"/>
    </location>
</feature>
<dbReference type="FunFam" id="3.30.160.60:FF:001666">
    <property type="entry name" value="MDS1 and EVI1 complex locus"/>
    <property type="match status" value="1"/>
</dbReference>
<evidence type="ECO:0000256" key="2">
    <source>
        <dbReference type="ARBA" id="ARBA00022723"/>
    </source>
</evidence>
<keyword evidence="11" id="KW-1185">Reference proteome</keyword>
<dbReference type="InterPro" id="IPR013087">
    <property type="entry name" value="Znf_C2H2_type"/>
</dbReference>
<feature type="compositionally biased region" description="Polar residues" evidence="8">
    <location>
        <begin position="488"/>
        <end position="530"/>
    </location>
</feature>
<dbReference type="PROSITE" id="PS00028">
    <property type="entry name" value="ZINC_FINGER_C2H2_1"/>
    <property type="match status" value="2"/>
</dbReference>
<dbReference type="InterPro" id="IPR036236">
    <property type="entry name" value="Znf_C2H2_sf"/>
</dbReference>
<sequence>MATAHQPSTPRADSLSVLDRPNEHPSSLAPTTVPILGSKNKSPTNQSPNIVRASLSPRSTKKGLSPRLSPQALTGAVALADARRARQQEEVHAADRQVSPNPNALALSALMGNQEMSKPSDAPAATQLSEPLRAAAEKITIPVTNGQTVHRPKPNGTGPHSTPNRISNSMTATASPMQSGAELVEEPESMEDAEGNHADDDGRRPFTYPGPRSSQETPTRQDLSMSGSGSYDSGTKSTKRHKCPYCSTDFTRHHNLKSHLLTHSQEKPYVCQTCSARFRRLHDLKRHTKLHTGERPHTCPKCGRKFARGDALARHNKGPGGCANRKSSFGQDDGDDGGDDTMDGLEYDNDQGDDKVDESELLDVAGRRVSEPNSRKRPHPDSASQDHGPNRQHSSTYPPPMGRIMRQEVTAPMGPPQTLLSPSSKASPEHHGVPHAHQESQYQSQYYPQPHGSSVSYPAPMVTESPRPLSPRGGDHHRLSVSDPQGLRNRSPSLTSNYQSPHYSSRSSGQSIPVQPHLTSHAPQLPSLPSLTAGHHAVQPPALVAPPTFPAHHTTSQAHPSSGPPVSGSNPGSLSSHGHSSSGSMRDILGSDPQDLYAYIRSLEQRFSRMQDEYELRIGRLQADVIELKSQVYQGR</sequence>
<feature type="domain" description="C2H2-type" evidence="9">
    <location>
        <begin position="241"/>
        <end position="268"/>
    </location>
</feature>
<reference evidence="10" key="1">
    <citation type="journal article" date="2020" name="Stud. Mycol.">
        <title>101 Dothideomycetes genomes: a test case for predicting lifestyles and emergence of pathogens.</title>
        <authorList>
            <person name="Haridas S."/>
            <person name="Albert R."/>
            <person name="Binder M."/>
            <person name="Bloem J."/>
            <person name="Labutti K."/>
            <person name="Salamov A."/>
            <person name="Andreopoulos B."/>
            <person name="Baker S."/>
            <person name="Barry K."/>
            <person name="Bills G."/>
            <person name="Bluhm B."/>
            <person name="Cannon C."/>
            <person name="Castanera R."/>
            <person name="Culley D."/>
            <person name="Daum C."/>
            <person name="Ezra D."/>
            <person name="Gonzalez J."/>
            <person name="Henrissat B."/>
            <person name="Kuo A."/>
            <person name="Liang C."/>
            <person name="Lipzen A."/>
            <person name="Lutzoni F."/>
            <person name="Magnuson J."/>
            <person name="Mondo S."/>
            <person name="Nolan M."/>
            <person name="Ohm R."/>
            <person name="Pangilinan J."/>
            <person name="Park H.-J."/>
            <person name="Ramirez L."/>
            <person name="Alfaro M."/>
            <person name="Sun H."/>
            <person name="Tritt A."/>
            <person name="Yoshinaga Y."/>
            <person name="Zwiers L.-H."/>
            <person name="Turgeon B."/>
            <person name="Goodwin S."/>
            <person name="Spatafora J."/>
            <person name="Crous P."/>
            <person name="Grigoriev I."/>
        </authorList>
    </citation>
    <scope>NUCLEOTIDE SEQUENCE</scope>
    <source>
        <strain evidence="10">CBS 260.36</strain>
    </source>
</reference>
<dbReference type="Pfam" id="PF00096">
    <property type="entry name" value="zf-C2H2"/>
    <property type="match status" value="3"/>
</dbReference>
<dbReference type="FunFam" id="3.30.160.60:FF:001732">
    <property type="entry name" value="Zgc:162936"/>
    <property type="match status" value="1"/>
</dbReference>
<dbReference type="SUPFAM" id="SSF57667">
    <property type="entry name" value="beta-beta-alpha zinc fingers"/>
    <property type="match status" value="2"/>
</dbReference>
<feature type="compositionally biased region" description="Polar residues" evidence="8">
    <location>
        <begin position="1"/>
        <end position="11"/>
    </location>
</feature>
<feature type="domain" description="C2H2-type" evidence="9">
    <location>
        <begin position="269"/>
        <end position="296"/>
    </location>
</feature>
<name>A0A9P4J8R6_9PEZI</name>
<feature type="compositionally biased region" description="Acidic residues" evidence="8">
    <location>
        <begin position="332"/>
        <end position="361"/>
    </location>
</feature>
<feature type="region of interest" description="Disordered" evidence="8">
    <location>
        <begin position="313"/>
        <end position="589"/>
    </location>
</feature>
<comment type="subcellular location">
    <subcellularLocation>
        <location evidence="1">Nucleus</location>
    </subcellularLocation>
</comment>
<evidence type="ECO:0000313" key="11">
    <source>
        <dbReference type="Proteomes" id="UP000799439"/>
    </source>
</evidence>
<dbReference type="GO" id="GO:0008270">
    <property type="term" value="F:zinc ion binding"/>
    <property type="evidence" value="ECO:0007669"/>
    <property type="project" value="UniProtKB-KW"/>
</dbReference>
<feature type="compositionally biased region" description="Basic and acidic residues" evidence="8">
    <location>
        <begin position="427"/>
        <end position="438"/>
    </location>
</feature>
<keyword evidence="5" id="KW-0862">Zinc</keyword>
<feature type="compositionally biased region" description="Acidic residues" evidence="8">
    <location>
        <begin position="183"/>
        <end position="193"/>
    </location>
</feature>